<dbReference type="Pfam" id="PF13186">
    <property type="entry name" value="SPASM"/>
    <property type="match status" value="1"/>
</dbReference>
<dbReference type="PIRSF" id="PIRSF037420">
    <property type="entry name" value="PQQ_syn_pqqE"/>
    <property type="match status" value="1"/>
</dbReference>
<dbReference type="GO" id="GO:0046872">
    <property type="term" value="F:metal ion binding"/>
    <property type="evidence" value="ECO:0007669"/>
    <property type="project" value="UniProtKB-KW"/>
</dbReference>
<protein>
    <submittedName>
        <fullName evidence="8">Radical SAM protein</fullName>
    </submittedName>
</protein>
<dbReference type="SFLD" id="SFLDG01067">
    <property type="entry name" value="SPASM/twitch_domain_containing"/>
    <property type="match status" value="1"/>
</dbReference>
<evidence type="ECO:0000313" key="9">
    <source>
        <dbReference type="Proteomes" id="UP001150924"/>
    </source>
</evidence>
<evidence type="ECO:0000256" key="3">
    <source>
        <dbReference type="ARBA" id="ARBA00022691"/>
    </source>
</evidence>
<dbReference type="EMBL" id="JAPNKE010000002">
    <property type="protein sequence ID" value="MCY1012576.1"/>
    <property type="molecule type" value="Genomic_DNA"/>
</dbReference>
<evidence type="ECO:0000256" key="2">
    <source>
        <dbReference type="ARBA" id="ARBA00022485"/>
    </source>
</evidence>
<keyword evidence="9" id="KW-1185">Reference proteome</keyword>
<dbReference type="InterPro" id="IPR006638">
    <property type="entry name" value="Elp3/MiaA/NifB-like_rSAM"/>
</dbReference>
<dbReference type="Pfam" id="PF04055">
    <property type="entry name" value="Radical_SAM"/>
    <property type="match status" value="1"/>
</dbReference>
<dbReference type="GO" id="GO:0051539">
    <property type="term" value="F:4 iron, 4 sulfur cluster binding"/>
    <property type="evidence" value="ECO:0007669"/>
    <property type="project" value="UniProtKB-KW"/>
</dbReference>
<evidence type="ECO:0000256" key="6">
    <source>
        <dbReference type="ARBA" id="ARBA00023014"/>
    </source>
</evidence>
<feature type="domain" description="Radical SAM core" evidence="7">
    <location>
        <begin position="15"/>
        <end position="228"/>
    </location>
</feature>
<dbReference type="InterPro" id="IPR013785">
    <property type="entry name" value="Aldolase_TIM"/>
</dbReference>
<comment type="caution">
    <text evidence="8">The sequence shown here is derived from an EMBL/GenBank/DDBJ whole genome shotgun (WGS) entry which is preliminary data.</text>
</comment>
<keyword evidence="3" id="KW-0949">S-adenosyl-L-methionine</keyword>
<keyword evidence="2" id="KW-0004">4Fe-4S</keyword>
<keyword evidence="4" id="KW-0479">Metal-binding</keyword>
<keyword evidence="5" id="KW-0408">Iron</keyword>
<dbReference type="CDD" id="cd01335">
    <property type="entry name" value="Radical_SAM"/>
    <property type="match status" value="1"/>
</dbReference>
<keyword evidence="6" id="KW-0411">Iron-sulfur</keyword>
<dbReference type="InterPro" id="IPR007197">
    <property type="entry name" value="rSAM"/>
</dbReference>
<dbReference type="InterPro" id="IPR058240">
    <property type="entry name" value="rSAM_sf"/>
</dbReference>
<organism evidence="8 9">
    <name type="scientific">Nannocystis pusilla</name>
    <dbReference type="NCBI Taxonomy" id="889268"/>
    <lineage>
        <taxon>Bacteria</taxon>
        <taxon>Pseudomonadati</taxon>
        <taxon>Myxococcota</taxon>
        <taxon>Polyangia</taxon>
        <taxon>Nannocystales</taxon>
        <taxon>Nannocystaceae</taxon>
        <taxon>Nannocystis</taxon>
    </lineage>
</organism>
<dbReference type="PANTHER" id="PTHR11228">
    <property type="entry name" value="RADICAL SAM DOMAIN PROTEIN"/>
    <property type="match status" value="1"/>
</dbReference>
<dbReference type="SFLD" id="SFLDS00029">
    <property type="entry name" value="Radical_SAM"/>
    <property type="match status" value="1"/>
</dbReference>
<dbReference type="Proteomes" id="UP001150924">
    <property type="component" value="Unassembled WGS sequence"/>
</dbReference>
<dbReference type="AlphaFoldDB" id="A0A9X3F6U9"/>
<dbReference type="PANTHER" id="PTHR11228:SF7">
    <property type="entry name" value="PQQA PEPTIDE CYCLASE"/>
    <property type="match status" value="1"/>
</dbReference>
<dbReference type="Gene3D" id="3.20.20.70">
    <property type="entry name" value="Aldolase class I"/>
    <property type="match status" value="1"/>
</dbReference>
<gene>
    <name evidence="8" type="ORF">OV079_45010</name>
</gene>
<name>A0A9X3F6U9_9BACT</name>
<dbReference type="InterPro" id="IPR017200">
    <property type="entry name" value="PqqE-like"/>
</dbReference>
<dbReference type="GO" id="GO:0003824">
    <property type="term" value="F:catalytic activity"/>
    <property type="evidence" value="ECO:0007669"/>
    <property type="project" value="InterPro"/>
</dbReference>
<dbReference type="SMART" id="SM00729">
    <property type="entry name" value="Elp3"/>
    <property type="match status" value="1"/>
</dbReference>
<dbReference type="InterPro" id="IPR050377">
    <property type="entry name" value="Radical_SAM_PqqE_MftC-like"/>
</dbReference>
<dbReference type="RefSeq" id="WP_267776040.1">
    <property type="nucleotide sequence ID" value="NZ_JAPNKE010000002.1"/>
</dbReference>
<accession>A0A9X3F6U9</accession>
<evidence type="ECO:0000256" key="1">
    <source>
        <dbReference type="ARBA" id="ARBA00001966"/>
    </source>
</evidence>
<dbReference type="SUPFAM" id="SSF102114">
    <property type="entry name" value="Radical SAM enzymes"/>
    <property type="match status" value="1"/>
</dbReference>
<sequence>MNSPARALRPDDLRQPRPIYVVWETTLRCDHECAHCGSRAGDARPDELNTEELLEVADALVRLGSREVTLIGGEAYLRGDCYRLIEHMTKAGIRVTMQTGGRGLTQDRCRKLREAGLAAIGVSVDGPEAAHDTLRASPGSHAAALKGIRNAREAGMLVTSNSQINRLNKDVLRETAELLADAGVAVWRAQMTAPMGRAADRPDWLLEPYMVLEVIDTLADIQRWCQQRAAAQGIAWERAFHVRLGNNLGYFGPHEQLLRTRPGSPDSYWQGCSAGKFVMGIESDGTIKGCPSLPTAPYTGGNVKTAALEDIWNDAPEIAFARERGTSELWGFCKSCYYAEVCRAGCSFTAHSAIGKRGNNPFCYYRAAQMKRKGLRERVVLRQAAPGDPYDFGLYEILEEPWDAAPPRTTVRLPVLAG</sequence>
<evidence type="ECO:0000313" key="8">
    <source>
        <dbReference type="EMBL" id="MCY1012576.1"/>
    </source>
</evidence>
<dbReference type="InterPro" id="IPR023885">
    <property type="entry name" value="4Fe4S-binding_SPASM_dom"/>
</dbReference>
<evidence type="ECO:0000256" key="5">
    <source>
        <dbReference type="ARBA" id="ARBA00023004"/>
    </source>
</evidence>
<proteinExistence type="predicted"/>
<dbReference type="PROSITE" id="PS51918">
    <property type="entry name" value="RADICAL_SAM"/>
    <property type="match status" value="1"/>
</dbReference>
<reference evidence="8" key="1">
    <citation type="submission" date="2022-11" db="EMBL/GenBank/DDBJ databases">
        <title>Minimal conservation of predation-associated metabolite biosynthetic gene clusters underscores biosynthetic potential of Myxococcota including descriptions for ten novel species: Archangium lansinium sp. nov., Myxococcus landrumus sp. nov., Nannocystis bai.</title>
        <authorList>
            <person name="Ahearne A."/>
            <person name="Stevens C."/>
            <person name="Phillips K."/>
        </authorList>
    </citation>
    <scope>NUCLEOTIDE SEQUENCE</scope>
    <source>
        <strain evidence="8">Na p29</strain>
    </source>
</reference>
<evidence type="ECO:0000259" key="7">
    <source>
        <dbReference type="PROSITE" id="PS51918"/>
    </source>
</evidence>
<dbReference type="SFLD" id="SFLDG01386">
    <property type="entry name" value="main_SPASM_domain-containing"/>
    <property type="match status" value="1"/>
</dbReference>
<dbReference type="NCBIfam" id="TIGR04085">
    <property type="entry name" value="rSAM_more_4Fe4S"/>
    <property type="match status" value="1"/>
</dbReference>
<comment type="cofactor">
    <cofactor evidence="1">
        <name>[4Fe-4S] cluster</name>
        <dbReference type="ChEBI" id="CHEBI:49883"/>
    </cofactor>
</comment>
<evidence type="ECO:0000256" key="4">
    <source>
        <dbReference type="ARBA" id="ARBA00022723"/>
    </source>
</evidence>